<feature type="domain" description="C2" evidence="3">
    <location>
        <begin position="1"/>
        <end position="106"/>
    </location>
</feature>
<dbReference type="OrthoDB" id="67700at2759"/>
<evidence type="ECO:0000256" key="2">
    <source>
        <dbReference type="ARBA" id="ARBA00022837"/>
    </source>
</evidence>
<dbReference type="GO" id="GO:0046872">
    <property type="term" value="F:metal ion binding"/>
    <property type="evidence" value="ECO:0007669"/>
    <property type="project" value="UniProtKB-KW"/>
</dbReference>
<dbReference type="InterPro" id="IPR000008">
    <property type="entry name" value="C2_dom"/>
</dbReference>
<keyword evidence="5" id="KW-1185">Reference proteome</keyword>
<organism evidence="4 5">
    <name type="scientific">Ambispora gerdemannii</name>
    <dbReference type="NCBI Taxonomy" id="144530"/>
    <lineage>
        <taxon>Eukaryota</taxon>
        <taxon>Fungi</taxon>
        <taxon>Fungi incertae sedis</taxon>
        <taxon>Mucoromycota</taxon>
        <taxon>Glomeromycotina</taxon>
        <taxon>Glomeromycetes</taxon>
        <taxon>Archaeosporales</taxon>
        <taxon>Ambisporaceae</taxon>
        <taxon>Ambispora</taxon>
    </lineage>
</organism>
<proteinExistence type="predicted"/>
<dbReference type="PRINTS" id="PR00360">
    <property type="entry name" value="C2DOMAIN"/>
</dbReference>
<sequence length="171" mass="19363">MSNKSGVILRIGILAARDLAAADRDGFSDPYVVVRVGNQKYQTQVISKNLNPVWNRVFDAKLGPEKIPQHIVVTVWDDDRIGRDFLGEVTIPLKQVFVRNNGGLKDGLPRSYDDPLNQPAAYPLQKRTSKSEVKGDIVLKFGLEDNDGGPQRNVEEWSQFWEQFTLQIELR</sequence>
<dbReference type="SUPFAM" id="SSF49562">
    <property type="entry name" value="C2 domain (Calcium/lipid-binding domain, CaLB)"/>
    <property type="match status" value="1"/>
</dbReference>
<dbReference type="InterPro" id="IPR035892">
    <property type="entry name" value="C2_domain_sf"/>
</dbReference>
<dbReference type="Proteomes" id="UP000789831">
    <property type="component" value="Unassembled WGS sequence"/>
</dbReference>
<dbReference type="Pfam" id="PF00168">
    <property type="entry name" value="C2"/>
    <property type="match status" value="1"/>
</dbReference>
<name>A0A9N8YR27_9GLOM</name>
<reference evidence="4" key="1">
    <citation type="submission" date="2021-06" db="EMBL/GenBank/DDBJ databases">
        <authorList>
            <person name="Kallberg Y."/>
            <person name="Tangrot J."/>
            <person name="Rosling A."/>
        </authorList>
    </citation>
    <scope>NUCLEOTIDE SEQUENCE</scope>
    <source>
        <strain evidence="4">MT106</strain>
    </source>
</reference>
<comment type="caution">
    <text evidence="4">The sequence shown here is derived from an EMBL/GenBank/DDBJ whole genome shotgun (WGS) entry which is preliminary data.</text>
</comment>
<dbReference type="EMBL" id="CAJVPL010000071">
    <property type="protein sequence ID" value="CAG8441474.1"/>
    <property type="molecule type" value="Genomic_DNA"/>
</dbReference>
<keyword evidence="2" id="KW-0106">Calcium</keyword>
<dbReference type="AlphaFoldDB" id="A0A9N8YR27"/>
<evidence type="ECO:0000313" key="5">
    <source>
        <dbReference type="Proteomes" id="UP000789831"/>
    </source>
</evidence>
<keyword evidence="1" id="KW-0479">Metal-binding</keyword>
<evidence type="ECO:0000259" key="3">
    <source>
        <dbReference type="PROSITE" id="PS50004"/>
    </source>
</evidence>
<accession>A0A9N8YR27</accession>
<gene>
    <name evidence="4" type="ORF">AGERDE_LOCUS1098</name>
</gene>
<dbReference type="PROSITE" id="PS50004">
    <property type="entry name" value="C2"/>
    <property type="match status" value="1"/>
</dbReference>
<dbReference type="Gene3D" id="2.60.40.150">
    <property type="entry name" value="C2 domain"/>
    <property type="match status" value="1"/>
</dbReference>
<evidence type="ECO:0000256" key="1">
    <source>
        <dbReference type="ARBA" id="ARBA00022723"/>
    </source>
</evidence>
<dbReference type="SMART" id="SM00239">
    <property type="entry name" value="C2"/>
    <property type="match status" value="1"/>
</dbReference>
<dbReference type="PANTHER" id="PTHR45911">
    <property type="entry name" value="C2 DOMAIN-CONTAINING PROTEIN"/>
    <property type="match status" value="1"/>
</dbReference>
<evidence type="ECO:0000313" key="4">
    <source>
        <dbReference type="EMBL" id="CAG8441474.1"/>
    </source>
</evidence>
<protein>
    <submittedName>
        <fullName evidence="4">13515_t:CDS:1</fullName>
    </submittedName>
</protein>